<dbReference type="InterPro" id="IPR012925">
    <property type="entry name" value="TipAS_dom"/>
</dbReference>
<dbReference type="OrthoDB" id="9814833at2"/>
<evidence type="ECO:0000313" key="6">
    <source>
        <dbReference type="EMBL" id="PZD94999.1"/>
    </source>
</evidence>
<dbReference type="Pfam" id="PF07739">
    <property type="entry name" value="TipAS"/>
    <property type="match status" value="1"/>
</dbReference>
<dbReference type="InterPro" id="IPR000551">
    <property type="entry name" value="MerR-type_HTH_dom"/>
</dbReference>
<dbReference type="SUPFAM" id="SSF46955">
    <property type="entry name" value="Putative DNA-binding domain"/>
    <property type="match status" value="1"/>
</dbReference>
<protein>
    <submittedName>
        <fullName evidence="6">MerR family transcriptional regulator</fullName>
    </submittedName>
</protein>
<dbReference type="RefSeq" id="WP_111147547.1">
    <property type="nucleotide sequence ID" value="NZ_QKRB01000046.1"/>
</dbReference>
<reference evidence="6 7" key="1">
    <citation type="submission" date="2018-06" db="EMBL/GenBank/DDBJ databases">
        <title>Paenibacillus imtechensis sp. nov.</title>
        <authorList>
            <person name="Pinnaka A.K."/>
            <person name="Singh H."/>
            <person name="Kaur M."/>
        </authorList>
    </citation>
    <scope>NUCLEOTIDE SEQUENCE [LARGE SCALE GENOMIC DNA]</scope>
    <source>
        <strain evidence="6 7">SMB1</strain>
    </source>
</reference>
<accession>A0A2W1L851</accession>
<dbReference type="Pfam" id="PF13411">
    <property type="entry name" value="MerR_1"/>
    <property type="match status" value="1"/>
</dbReference>
<evidence type="ECO:0000259" key="5">
    <source>
        <dbReference type="PROSITE" id="PS50937"/>
    </source>
</evidence>
<dbReference type="SUPFAM" id="SSF89082">
    <property type="entry name" value="Antibiotic binding domain of TipA-like multidrug resistance regulators"/>
    <property type="match status" value="1"/>
</dbReference>
<evidence type="ECO:0000256" key="3">
    <source>
        <dbReference type="ARBA" id="ARBA00023159"/>
    </source>
</evidence>
<dbReference type="PANTHER" id="PTHR30204">
    <property type="entry name" value="REDOX-CYCLING DRUG-SENSING TRANSCRIPTIONAL ACTIVATOR SOXR"/>
    <property type="match status" value="1"/>
</dbReference>
<dbReference type="CDD" id="cd01106">
    <property type="entry name" value="HTH_TipAL-Mta"/>
    <property type="match status" value="1"/>
</dbReference>
<proteinExistence type="predicted"/>
<dbReference type="InterPro" id="IPR009061">
    <property type="entry name" value="DNA-bd_dom_put_sf"/>
</dbReference>
<dbReference type="AlphaFoldDB" id="A0A2W1L851"/>
<dbReference type="SMART" id="SM00422">
    <property type="entry name" value="HTH_MERR"/>
    <property type="match status" value="1"/>
</dbReference>
<dbReference type="PANTHER" id="PTHR30204:SF90">
    <property type="entry name" value="HTH-TYPE TRANSCRIPTIONAL ACTIVATOR MTA"/>
    <property type="match status" value="1"/>
</dbReference>
<dbReference type="Gene3D" id="1.10.490.50">
    <property type="entry name" value="Antibiotic binding domain of TipA-like multidrug resistance regulators"/>
    <property type="match status" value="1"/>
</dbReference>
<dbReference type="Proteomes" id="UP000249522">
    <property type="component" value="Unassembled WGS sequence"/>
</dbReference>
<dbReference type="EMBL" id="QKRB01000046">
    <property type="protein sequence ID" value="PZD94999.1"/>
    <property type="molecule type" value="Genomic_DNA"/>
</dbReference>
<organism evidence="6 7">
    <name type="scientific">Paenibacillus sambharensis</name>
    <dbReference type="NCBI Taxonomy" id="1803190"/>
    <lineage>
        <taxon>Bacteria</taxon>
        <taxon>Bacillati</taxon>
        <taxon>Bacillota</taxon>
        <taxon>Bacilli</taxon>
        <taxon>Bacillales</taxon>
        <taxon>Paenibacillaceae</taxon>
        <taxon>Paenibacillus</taxon>
    </lineage>
</organism>
<keyword evidence="2" id="KW-0238">DNA-binding</keyword>
<evidence type="ECO:0000313" key="7">
    <source>
        <dbReference type="Proteomes" id="UP000249522"/>
    </source>
</evidence>
<sequence>MAYTVKQLAELSDVSVRTLHYYDEIGLLKPAYYGDNGYRYYEREQLLQLQSILFYRELDVPLADLQRLLAAESEDKIQTLHEHRRHLLEKKDRLEMLVATIDSTIRQLKGDEDMSDKELYRGFDAQKQEQYEREMRTKYGDKPVDESTSRLKDWNNKDYEAVQEEYDQLHRAFTQLLEQGLQPSEEEVQKLVKQHYDVVSRFYDPSPEMYSGLGDLYVEHPDFRKLYDSYHPRLADYMRQAMRLFAARMQP</sequence>
<gene>
    <name evidence="6" type="ORF">DNH61_15275</name>
</gene>
<keyword evidence="3" id="KW-0010">Activator</keyword>
<feature type="domain" description="HTH merR-type" evidence="5">
    <location>
        <begin position="2"/>
        <end position="71"/>
    </location>
</feature>
<name>A0A2W1L851_9BACL</name>
<dbReference type="GO" id="GO:0003700">
    <property type="term" value="F:DNA-binding transcription factor activity"/>
    <property type="evidence" value="ECO:0007669"/>
    <property type="project" value="InterPro"/>
</dbReference>
<keyword evidence="4" id="KW-0804">Transcription</keyword>
<dbReference type="PROSITE" id="PS50937">
    <property type="entry name" value="HTH_MERR_2"/>
    <property type="match status" value="1"/>
</dbReference>
<evidence type="ECO:0000256" key="4">
    <source>
        <dbReference type="ARBA" id="ARBA00023163"/>
    </source>
</evidence>
<dbReference type="InterPro" id="IPR047057">
    <property type="entry name" value="MerR_fam"/>
</dbReference>
<dbReference type="InterPro" id="IPR036244">
    <property type="entry name" value="TipA-like_antibiotic-bd"/>
</dbReference>
<evidence type="ECO:0000256" key="2">
    <source>
        <dbReference type="ARBA" id="ARBA00023125"/>
    </source>
</evidence>
<dbReference type="Gene3D" id="1.10.1660.10">
    <property type="match status" value="1"/>
</dbReference>
<dbReference type="GO" id="GO:0003677">
    <property type="term" value="F:DNA binding"/>
    <property type="evidence" value="ECO:0007669"/>
    <property type="project" value="UniProtKB-KW"/>
</dbReference>
<evidence type="ECO:0000256" key="1">
    <source>
        <dbReference type="ARBA" id="ARBA00023015"/>
    </source>
</evidence>
<keyword evidence="7" id="KW-1185">Reference proteome</keyword>
<comment type="caution">
    <text evidence="6">The sequence shown here is derived from an EMBL/GenBank/DDBJ whole genome shotgun (WGS) entry which is preliminary data.</text>
</comment>
<keyword evidence="1" id="KW-0805">Transcription regulation</keyword>